<name>A0ABT3K4V5_9PROT</name>
<feature type="region of interest" description="Disordered" evidence="1">
    <location>
        <begin position="55"/>
        <end position="80"/>
    </location>
</feature>
<accession>A0ABT3K4V5</accession>
<evidence type="ECO:0000313" key="2">
    <source>
        <dbReference type="EMBL" id="MCW4590447.1"/>
    </source>
</evidence>
<reference evidence="2 3" key="1">
    <citation type="submission" date="2022-07" db="EMBL/GenBank/DDBJ databases">
        <title>Genome stability of Gluconacetobacter entanii AV429.</title>
        <authorList>
            <person name="Trcek J."/>
            <person name="Cepec E."/>
        </authorList>
    </citation>
    <scope>NUCLEOTIDE SEQUENCE [LARGE SCALE GENOMIC DNA]</scope>
    <source>
        <strain evidence="2 3">AV429_2022</strain>
    </source>
</reference>
<dbReference type="Proteomes" id="UP001526337">
    <property type="component" value="Unassembled WGS sequence"/>
</dbReference>
<feature type="compositionally biased region" description="Low complexity" evidence="1">
    <location>
        <begin position="55"/>
        <end position="65"/>
    </location>
</feature>
<gene>
    <name evidence="2" type="ORF">NO263_07635</name>
</gene>
<organism evidence="2 3">
    <name type="scientific">Gluconacetobacter entanii</name>
    <dbReference type="NCBI Taxonomy" id="108528"/>
    <lineage>
        <taxon>Bacteria</taxon>
        <taxon>Pseudomonadati</taxon>
        <taxon>Pseudomonadota</taxon>
        <taxon>Alphaproteobacteria</taxon>
        <taxon>Acetobacterales</taxon>
        <taxon>Acetobacteraceae</taxon>
        <taxon>Gluconacetobacter</taxon>
    </lineage>
</organism>
<dbReference type="RefSeq" id="WP_171791504.1">
    <property type="nucleotide sequence ID" value="NZ_JABJWD010000106.1"/>
</dbReference>
<evidence type="ECO:0000256" key="1">
    <source>
        <dbReference type="SAM" id="MobiDB-lite"/>
    </source>
</evidence>
<keyword evidence="3" id="KW-1185">Reference proteome</keyword>
<comment type="caution">
    <text evidence="2">The sequence shown here is derived from an EMBL/GenBank/DDBJ whole genome shotgun (WGS) entry which is preliminary data.</text>
</comment>
<feature type="region of interest" description="Disordered" evidence="1">
    <location>
        <begin position="1"/>
        <end position="28"/>
    </location>
</feature>
<protein>
    <submittedName>
        <fullName evidence="2">Uncharacterized protein</fullName>
    </submittedName>
</protein>
<proteinExistence type="predicted"/>
<sequence length="89" mass="9755">MMKKTHAGLHGCMQDIRPDATPTRATAPPMGRVAIFRAIGDRQAIIVERWPMFSTGGKQQQTSGGHHNPEGVTRHHPLPPICIFETSTS</sequence>
<evidence type="ECO:0000313" key="3">
    <source>
        <dbReference type="Proteomes" id="UP001526337"/>
    </source>
</evidence>
<dbReference type="EMBL" id="JANGSQ010000099">
    <property type="protein sequence ID" value="MCW4590447.1"/>
    <property type="molecule type" value="Genomic_DNA"/>
</dbReference>